<evidence type="ECO:0000256" key="1">
    <source>
        <dbReference type="SAM" id="MobiDB-lite"/>
    </source>
</evidence>
<feature type="compositionally biased region" description="Acidic residues" evidence="1">
    <location>
        <begin position="89"/>
        <end position="108"/>
    </location>
</feature>
<evidence type="ECO:0000313" key="2">
    <source>
        <dbReference type="EMBL" id="ELP64151.1"/>
    </source>
</evidence>
<proteinExistence type="predicted"/>
<dbReference type="EMBL" id="AEJB01000475">
    <property type="protein sequence ID" value="ELP64151.1"/>
    <property type="molecule type" value="Genomic_DNA"/>
</dbReference>
<gene>
    <name evidence="2" type="ORF">STRTUCAR8_05557</name>
</gene>
<name>L7EZM5_STRT8</name>
<reference evidence="2 3" key="1">
    <citation type="journal article" date="2011" name="Plasmid">
        <title>Streptomyces turgidiscabies Car8 contains a modular pathogenicity island that shares virulence genes with other actinobacterial plant pathogens.</title>
        <authorList>
            <person name="Huguet-Tapia J.C."/>
            <person name="Badger J.H."/>
            <person name="Loria R."/>
            <person name="Pettis G.S."/>
        </authorList>
    </citation>
    <scope>NUCLEOTIDE SEQUENCE [LARGE SCALE GENOMIC DNA]</scope>
    <source>
        <strain evidence="2 3">Car8</strain>
    </source>
</reference>
<dbReference type="AlphaFoldDB" id="L7EZM5"/>
<dbReference type="PATRIC" id="fig|698760.3.peg.6944"/>
<protein>
    <submittedName>
        <fullName evidence="2">Uncharacterized protein</fullName>
    </submittedName>
</protein>
<keyword evidence="3" id="KW-1185">Reference proteome</keyword>
<feature type="region of interest" description="Disordered" evidence="1">
    <location>
        <begin position="85"/>
        <end position="108"/>
    </location>
</feature>
<accession>L7EZM5</accession>
<comment type="caution">
    <text evidence="2">The sequence shown here is derived from an EMBL/GenBank/DDBJ whole genome shotgun (WGS) entry which is preliminary data.</text>
</comment>
<organism evidence="2 3">
    <name type="scientific">Streptomyces turgidiscabies (strain Car8)</name>
    <dbReference type="NCBI Taxonomy" id="698760"/>
    <lineage>
        <taxon>Bacteria</taxon>
        <taxon>Bacillati</taxon>
        <taxon>Actinomycetota</taxon>
        <taxon>Actinomycetes</taxon>
        <taxon>Kitasatosporales</taxon>
        <taxon>Streptomycetaceae</taxon>
        <taxon>Streptomyces</taxon>
    </lineage>
</organism>
<feature type="non-terminal residue" evidence="2">
    <location>
        <position position="1"/>
    </location>
</feature>
<sequence length="160" mass="17058">RRQLDALIEHPQDVCDLDQREAVIASVRALAEAAQAPGTDGQPTDADTLWPSAVLAALDDPSQPVSPGETVCTCTFAEACGCGTSTLYDDQDEDDEPEDDEETDSDSDVLELISEIAARLSDATDEGEYHAVGLIGDLANGRKTIAEARAELAEITFRHV</sequence>
<dbReference type="RefSeq" id="WP_006380834.1">
    <property type="nucleotide sequence ID" value="NZ_AEJB01000475.1"/>
</dbReference>
<dbReference type="Proteomes" id="UP000010931">
    <property type="component" value="Unassembled WGS sequence"/>
</dbReference>
<evidence type="ECO:0000313" key="3">
    <source>
        <dbReference type="Proteomes" id="UP000010931"/>
    </source>
</evidence>